<dbReference type="GO" id="GO:0008033">
    <property type="term" value="P:tRNA processing"/>
    <property type="evidence" value="ECO:0007669"/>
    <property type="project" value="UniProtKB-KW"/>
</dbReference>
<dbReference type="KEGG" id="ero:EROM_060310"/>
<dbReference type="InterPro" id="IPR000719">
    <property type="entry name" value="Prot_kinase_dom"/>
</dbReference>
<reference evidence="12 13" key="1">
    <citation type="journal article" date="2012" name="Proc. Natl. Acad. Sci. U.S.A.">
        <title>Gain and loss of multiple functionally related, horizontally transferred genes in the reduced genomes of two microsporidian parasites.</title>
        <authorList>
            <person name="Pombert J.-F."/>
            <person name="Selman M."/>
            <person name="Burki F."/>
            <person name="Bardell F.T."/>
            <person name="Farinelli L."/>
            <person name="Solter L.F."/>
            <person name="Whitman D.W."/>
            <person name="Weiss L.M."/>
            <person name="Corradi N."/>
            <person name="Keeling P.J."/>
        </authorList>
    </citation>
    <scope>NUCLEOTIDE SEQUENCE [LARGE SCALE GENOMIC DNA]</scope>
    <source>
        <strain evidence="12 13">SJ-2008</strain>
    </source>
</reference>
<dbReference type="RefSeq" id="XP_009264623.1">
    <property type="nucleotide sequence ID" value="XM_009266348.1"/>
</dbReference>
<sequence>MGVLFQGAESIIWDDGETVSKRRVRKAYRIEALDTKIINSRTRREARILKKLEVVGIPAPKLIDVHGNTIVMEKIDGMPLKEKIDDSDDQKALFYDLGVLVSKLHLADIVHGDLTTSNFIFRDKIHVIDFGLSYVSSKDEDKAVDLYVFEKAVGCRHDTKLLESFYEGYMANGSSDVLNKLETVRLRGRKRERTAFG</sequence>
<feature type="domain" description="Protein kinase" evidence="11">
    <location>
        <begin position="1"/>
        <end position="197"/>
    </location>
</feature>
<dbReference type="Gene3D" id="3.30.200.20">
    <property type="entry name" value="Phosphorylase Kinase, domain 1"/>
    <property type="match status" value="1"/>
</dbReference>
<dbReference type="InterPro" id="IPR008266">
    <property type="entry name" value="Tyr_kinase_AS"/>
</dbReference>
<comment type="similarity">
    <text evidence="1">Belongs to the protein kinase superfamily. BUD32 family.</text>
</comment>
<keyword evidence="7 12" id="KW-0418">Kinase</keyword>
<evidence type="ECO:0000256" key="1">
    <source>
        <dbReference type="ARBA" id="ARBA00010630"/>
    </source>
</evidence>
<dbReference type="InterPro" id="IPR011009">
    <property type="entry name" value="Kinase-like_dom_sf"/>
</dbReference>
<organism evidence="12 13">
    <name type="scientific">Encephalitozoon romaleae (strain SJ-2008)</name>
    <name type="common">Microsporidian parasite</name>
    <dbReference type="NCBI Taxonomy" id="1178016"/>
    <lineage>
        <taxon>Eukaryota</taxon>
        <taxon>Fungi</taxon>
        <taxon>Fungi incertae sedis</taxon>
        <taxon>Microsporidia</taxon>
        <taxon>Unikaryonidae</taxon>
        <taxon>Encephalitozoon</taxon>
    </lineage>
</organism>
<evidence type="ECO:0000256" key="10">
    <source>
        <dbReference type="ARBA" id="ARBA00048679"/>
    </source>
</evidence>
<dbReference type="PROSITE" id="PS50011">
    <property type="entry name" value="PROTEIN_KINASE_DOM"/>
    <property type="match status" value="1"/>
</dbReference>
<dbReference type="PROSITE" id="PS00109">
    <property type="entry name" value="PROTEIN_KINASE_TYR"/>
    <property type="match status" value="1"/>
</dbReference>
<comment type="catalytic activity">
    <reaction evidence="10">
        <text>L-seryl-[protein] + ATP = O-phospho-L-seryl-[protein] + ADP + H(+)</text>
        <dbReference type="Rhea" id="RHEA:17989"/>
        <dbReference type="Rhea" id="RHEA-COMP:9863"/>
        <dbReference type="Rhea" id="RHEA-COMP:11604"/>
        <dbReference type="ChEBI" id="CHEBI:15378"/>
        <dbReference type="ChEBI" id="CHEBI:29999"/>
        <dbReference type="ChEBI" id="CHEBI:30616"/>
        <dbReference type="ChEBI" id="CHEBI:83421"/>
        <dbReference type="ChEBI" id="CHEBI:456216"/>
        <dbReference type="EC" id="2.7.11.1"/>
    </reaction>
</comment>
<dbReference type="HOGENOM" id="CLU_063953_1_1_1"/>
<evidence type="ECO:0000313" key="12">
    <source>
        <dbReference type="EMBL" id="AFN83126.1"/>
    </source>
</evidence>
<evidence type="ECO:0000256" key="2">
    <source>
        <dbReference type="ARBA" id="ARBA00012513"/>
    </source>
</evidence>
<dbReference type="GeneID" id="20521428"/>
<dbReference type="NCBIfam" id="TIGR03724">
    <property type="entry name" value="arch_bud32"/>
    <property type="match status" value="1"/>
</dbReference>
<evidence type="ECO:0000259" key="11">
    <source>
        <dbReference type="PROSITE" id="PS50011"/>
    </source>
</evidence>
<dbReference type="GO" id="GO:0070525">
    <property type="term" value="P:tRNA threonylcarbamoyladenosine metabolic process"/>
    <property type="evidence" value="ECO:0007669"/>
    <property type="project" value="TreeGrafter"/>
</dbReference>
<dbReference type="PANTHER" id="PTHR12209">
    <property type="entry name" value="NON-SPECIFIC SERINE/THREONINE PROTEIN KINASE"/>
    <property type="match status" value="1"/>
</dbReference>
<dbReference type="GO" id="GO:0004674">
    <property type="term" value="F:protein serine/threonine kinase activity"/>
    <property type="evidence" value="ECO:0007669"/>
    <property type="project" value="UniProtKB-KW"/>
</dbReference>
<evidence type="ECO:0000256" key="7">
    <source>
        <dbReference type="ARBA" id="ARBA00022777"/>
    </source>
</evidence>
<dbReference type="Gene3D" id="1.10.510.10">
    <property type="entry name" value="Transferase(Phosphotransferase) domain 1"/>
    <property type="match status" value="1"/>
</dbReference>
<evidence type="ECO:0000256" key="5">
    <source>
        <dbReference type="ARBA" id="ARBA00022694"/>
    </source>
</evidence>
<keyword evidence="5" id="KW-0819">tRNA processing</keyword>
<dbReference type="GO" id="GO:0005524">
    <property type="term" value="F:ATP binding"/>
    <property type="evidence" value="ECO:0007669"/>
    <property type="project" value="UniProtKB-KW"/>
</dbReference>
<evidence type="ECO:0000256" key="3">
    <source>
        <dbReference type="ARBA" id="ARBA00022527"/>
    </source>
</evidence>
<dbReference type="InterPro" id="IPR018934">
    <property type="entry name" value="RIO_dom"/>
</dbReference>
<dbReference type="GO" id="GO:0005634">
    <property type="term" value="C:nucleus"/>
    <property type="evidence" value="ECO:0007669"/>
    <property type="project" value="TreeGrafter"/>
</dbReference>
<dbReference type="SUPFAM" id="SSF56112">
    <property type="entry name" value="Protein kinase-like (PK-like)"/>
    <property type="match status" value="1"/>
</dbReference>
<dbReference type="EC" id="2.7.11.1" evidence="2"/>
<evidence type="ECO:0000256" key="9">
    <source>
        <dbReference type="ARBA" id="ARBA00047899"/>
    </source>
</evidence>
<keyword evidence="13" id="KW-1185">Reference proteome</keyword>
<dbReference type="Pfam" id="PF01163">
    <property type="entry name" value="RIO1"/>
    <property type="match status" value="1"/>
</dbReference>
<keyword evidence="4" id="KW-0808">Transferase</keyword>
<accession>I6ZU00</accession>
<name>I6ZU00_ENCRO</name>
<dbReference type="AlphaFoldDB" id="I6ZU00"/>
<comment type="catalytic activity">
    <reaction evidence="9">
        <text>L-threonyl-[protein] + ATP = O-phospho-L-threonyl-[protein] + ADP + H(+)</text>
        <dbReference type="Rhea" id="RHEA:46608"/>
        <dbReference type="Rhea" id="RHEA-COMP:11060"/>
        <dbReference type="Rhea" id="RHEA-COMP:11605"/>
        <dbReference type="ChEBI" id="CHEBI:15378"/>
        <dbReference type="ChEBI" id="CHEBI:30013"/>
        <dbReference type="ChEBI" id="CHEBI:30616"/>
        <dbReference type="ChEBI" id="CHEBI:61977"/>
        <dbReference type="ChEBI" id="CHEBI:456216"/>
        <dbReference type="EC" id="2.7.11.1"/>
    </reaction>
</comment>
<dbReference type="OrthoDB" id="3399at2759"/>
<proteinExistence type="inferred from homology"/>
<dbReference type="GO" id="GO:0005829">
    <property type="term" value="C:cytosol"/>
    <property type="evidence" value="ECO:0007669"/>
    <property type="project" value="TreeGrafter"/>
</dbReference>
<dbReference type="GO" id="GO:0000408">
    <property type="term" value="C:EKC/KEOPS complex"/>
    <property type="evidence" value="ECO:0007669"/>
    <property type="project" value="TreeGrafter"/>
</dbReference>
<evidence type="ECO:0000256" key="6">
    <source>
        <dbReference type="ARBA" id="ARBA00022741"/>
    </source>
</evidence>
<evidence type="ECO:0000256" key="4">
    <source>
        <dbReference type="ARBA" id="ARBA00022679"/>
    </source>
</evidence>
<protein>
    <recommendedName>
        <fullName evidence="2">non-specific serine/threonine protein kinase</fullName>
        <ecNumber evidence="2">2.7.11.1</ecNumber>
    </recommendedName>
</protein>
<dbReference type="PANTHER" id="PTHR12209:SF0">
    <property type="entry name" value="EKC_KEOPS COMPLEX SUBUNIT TP53RK"/>
    <property type="match status" value="1"/>
</dbReference>
<evidence type="ECO:0000313" key="13">
    <source>
        <dbReference type="Proteomes" id="UP000010094"/>
    </source>
</evidence>
<keyword evidence="8" id="KW-0067">ATP-binding</keyword>
<evidence type="ECO:0000256" key="8">
    <source>
        <dbReference type="ARBA" id="ARBA00022840"/>
    </source>
</evidence>
<keyword evidence="6" id="KW-0547">Nucleotide-binding</keyword>
<gene>
    <name evidence="12" type="ordered locus">EROM_060310</name>
</gene>
<dbReference type="EMBL" id="CP003523">
    <property type="protein sequence ID" value="AFN83126.1"/>
    <property type="molecule type" value="Genomic_DNA"/>
</dbReference>
<dbReference type="Proteomes" id="UP000010094">
    <property type="component" value="Chromosome VI"/>
</dbReference>
<dbReference type="InterPro" id="IPR022495">
    <property type="entry name" value="Bud32"/>
</dbReference>
<dbReference type="VEuPathDB" id="MicrosporidiaDB:EROM_060310"/>
<keyword evidence="3" id="KW-0723">Serine/threonine-protein kinase</keyword>